<evidence type="ECO:0000313" key="5">
    <source>
        <dbReference type="Proteomes" id="UP000271573"/>
    </source>
</evidence>
<protein>
    <submittedName>
        <fullName evidence="4">Alpha/beta hydrolase</fullName>
    </submittedName>
</protein>
<dbReference type="InterPro" id="IPR029058">
    <property type="entry name" value="AB_hydrolase_fold"/>
</dbReference>
<dbReference type="GO" id="GO:0016787">
    <property type="term" value="F:hydrolase activity"/>
    <property type="evidence" value="ECO:0007669"/>
    <property type="project" value="UniProtKB-KW"/>
</dbReference>
<proteinExistence type="inferred from homology"/>
<accession>A0A3G9IFQ4</accession>
<dbReference type="EMBL" id="AP019307">
    <property type="protein sequence ID" value="BBH17146.1"/>
    <property type="molecule type" value="Genomic_DNA"/>
</dbReference>
<name>A0A3G9IFQ4_9ACTN</name>
<evidence type="ECO:0000259" key="3">
    <source>
        <dbReference type="Pfam" id="PF07859"/>
    </source>
</evidence>
<reference evidence="4 5" key="1">
    <citation type="submission" date="2018-11" db="EMBL/GenBank/DDBJ databases">
        <title>Complete genome sequence of Nocardioides baekrokdamisoli strain KCTC 39748.</title>
        <authorList>
            <person name="Kang S.W."/>
            <person name="Lee K.C."/>
            <person name="Kim K.K."/>
            <person name="Kim J.S."/>
            <person name="Kim D.S."/>
            <person name="Ko S.H."/>
            <person name="Yang S.H."/>
            <person name="Shin Y.K."/>
            <person name="Lee J.S."/>
        </authorList>
    </citation>
    <scope>NUCLEOTIDE SEQUENCE [LARGE SCALE GENOMIC DNA]</scope>
    <source>
        <strain evidence="4 5">KCTC 39748</strain>
    </source>
</reference>
<evidence type="ECO:0000313" key="4">
    <source>
        <dbReference type="EMBL" id="BBH17146.1"/>
    </source>
</evidence>
<dbReference type="InterPro" id="IPR050300">
    <property type="entry name" value="GDXG_lipolytic_enzyme"/>
</dbReference>
<dbReference type="Proteomes" id="UP000271573">
    <property type="component" value="Chromosome"/>
</dbReference>
<gene>
    <name evidence="4" type="ORF">Back2_14330</name>
</gene>
<dbReference type="KEGG" id="nbe:Back2_14330"/>
<dbReference type="Gene3D" id="3.40.50.1820">
    <property type="entry name" value="alpha/beta hydrolase"/>
    <property type="match status" value="1"/>
</dbReference>
<feature type="domain" description="Alpha/beta hydrolase fold-3" evidence="3">
    <location>
        <begin position="114"/>
        <end position="317"/>
    </location>
</feature>
<dbReference type="Pfam" id="PF07859">
    <property type="entry name" value="Abhydrolase_3"/>
    <property type="match status" value="1"/>
</dbReference>
<organism evidence="4 5">
    <name type="scientific">Nocardioides baekrokdamisoli</name>
    <dbReference type="NCBI Taxonomy" id="1804624"/>
    <lineage>
        <taxon>Bacteria</taxon>
        <taxon>Bacillati</taxon>
        <taxon>Actinomycetota</taxon>
        <taxon>Actinomycetes</taxon>
        <taxon>Propionibacteriales</taxon>
        <taxon>Nocardioidaceae</taxon>
        <taxon>Nocardioides</taxon>
    </lineage>
</organism>
<keyword evidence="2 4" id="KW-0378">Hydrolase</keyword>
<evidence type="ECO:0000256" key="1">
    <source>
        <dbReference type="ARBA" id="ARBA00010515"/>
    </source>
</evidence>
<evidence type="ECO:0000256" key="2">
    <source>
        <dbReference type="ARBA" id="ARBA00022801"/>
    </source>
</evidence>
<dbReference type="InterPro" id="IPR002168">
    <property type="entry name" value="Lipase_GDXG_HIS_AS"/>
</dbReference>
<sequence length="342" mass="35968">MPVIGPAAVIAKSLAFQATMSLPLSVQRRISGPVIEGDGQVLAADTQLMLMLKKISGEPSVEDLPIPAGRIGMARQAEIAGGVQPIGSTTDHWINGQKARLYVPTNESGNGGLLVFFHGGGFVYGDVQSHDPACRFLAEESGVRILSVSYRLAPEHTFPAAYDDAIVAFKHIVEHADEYGADPKRIGVGGDSAGGNLAAGVALAVGRKCAFQLLIYPVVDFGSTTASRAMFGEGFYLTKKFMDLAHDTYAPADLVASNDPRLSPLFATVRKTTAPAFVATAGFDPLRDEGEAYAAKLAAAGIDVDLERYEGLIHGFFNIVGSGHTARAAVRELAGVVALRLG</sequence>
<dbReference type="SUPFAM" id="SSF53474">
    <property type="entry name" value="alpha/beta-Hydrolases"/>
    <property type="match status" value="1"/>
</dbReference>
<dbReference type="PROSITE" id="PS01173">
    <property type="entry name" value="LIPASE_GDXG_HIS"/>
    <property type="match status" value="1"/>
</dbReference>
<comment type="similarity">
    <text evidence="1">Belongs to the 'GDXG' lipolytic enzyme family.</text>
</comment>
<dbReference type="AlphaFoldDB" id="A0A3G9IFQ4"/>
<dbReference type="InterPro" id="IPR013094">
    <property type="entry name" value="AB_hydrolase_3"/>
</dbReference>
<dbReference type="PANTHER" id="PTHR48081">
    <property type="entry name" value="AB HYDROLASE SUPERFAMILY PROTEIN C4A8.06C"/>
    <property type="match status" value="1"/>
</dbReference>
<dbReference type="PANTHER" id="PTHR48081:SF8">
    <property type="entry name" value="ALPHA_BETA HYDROLASE FOLD-3 DOMAIN-CONTAINING PROTEIN-RELATED"/>
    <property type="match status" value="1"/>
</dbReference>
<keyword evidence="5" id="KW-1185">Reference proteome</keyword>